<keyword evidence="19" id="KW-1185">Reference proteome</keyword>
<evidence type="ECO:0000313" key="18">
    <source>
        <dbReference type="EMBL" id="MBB2967918.1"/>
    </source>
</evidence>
<dbReference type="GO" id="GO:0008121">
    <property type="term" value="F:quinol-cytochrome-c reductase activity"/>
    <property type="evidence" value="ECO:0007669"/>
    <property type="project" value="UniProtKB-EC"/>
</dbReference>
<dbReference type="InterPro" id="IPR036150">
    <property type="entry name" value="Cyt_b/b6_C_sf"/>
</dbReference>
<proteinExistence type="predicted"/>
<keyword evidence="8" id="KW-0479">Metal-binding</keyword>
<dbReference type="Proteomes" id="UP000538196">
    <property type="component" value="Unassembled WGS sequence"/>
</dbReference>
<feature type="transmembrane region" description="Helical" evidence="16">
    <location>
        <begin position="264"/>
        <end position="282"/>
    </location>
</feature>
<comment type="subcellular location">
    <subcellularLocation>
        <location evidence="2">Membrane</location>
        <topology evidence="2">Multi-pass membrane protein</topology>
    </subcellularLocation>
</comment>
<feature type="transmembrane region" description="Helical" evidence="16">
    <location>
        <begin position="312"/>
        <end position="335"/>
    </location>
</feature>
<evidence type="ECO:0000256" key="7">
    <source>
        <dbReference type="ARBA" id="ARBA00022692"/>
    </source>
</evidence>
<evidence type="ECO:0000256" key="14">
    <source>
        <dbReference type="ARBA" id="ARBA00029568"/>
    </source>
</evidence>
<dbReference type="PROSITE" id="PS51002">
    <property type="entry name" value="CYTB_NTER"/>
    <property type="match status" value="1"/>
</dbReference>
<feature type="transmembrane region" description="Helical" evidence="16">
    <location>
        <begin position="205"/>
        <end position="228"/>
    </location>
</feature>
<evidence type="ECO:0000256" key="5">
    <source>
        <dbReference type="ARBA" id="ARBA00022448"/>
    </source>
</evidence>
<evidence type="ECO:0000256" key="2">
    <source>
        <dbReference type="ARBA" id="ARBA00004141"/>
    </source>
</evidence>
<dbReference type="RefSeq" id="WP_081703868.1">
    <property type="nucleotide sequence ID" value="NZ_JACHVP010000003.1"/>
</dbReference>
<dbReference type="GO" id="GO:0046872">
    <property type="term" value="F:metal ion binding"/>
    <property type="evidence" value="ECO:0007669"/>
    <property type="project" value="UniProtKB-KW"/>
</dbReference>
<evidence type="ECO:0000256" key="9">
    <source>
        <dbReference type="ARBA" id="ARBA00022982"/>
    </source>
</evidence>
<feature type="transmembrane region" description="Helical" evidence="16">
    <location>
        <begin position="111"/>
        <end position="132"/>
    </location>
</feature>
<dbReference type="AlphaFoldDB" id="A0A7W4UX91"/>
<feature type="region of interest" description="Disordered" evidence="15">
    <location>
        <begin position="1"/>
        <end position="31"/>
    </location>
</feature>
<dbReference type="PANTHER" id="PTHR19271">
    <property type="entry name" value="CYTOCHROME B"/>
    <property type="match status" value="1"/>
</dbReference>
<keyword evidence="5" id="KW-0813">Transport</keyword>
<evidence type="ECO:0000256" key="3">
    <source>
        <dbReference type="ARBA" id="ARBA00012951"/>
    </source>
</evidence>
<keyword evidence="12 16" id="KW-0472">Membrane</keyword>
<feature type="transmembrane region" description="Helical" evidence="16">
    <location>
        <begin position="144"/>
        <end position="164"/>
    </location>
</feature>
<evidence type="ECO:0000256" key="13">
    <source>
        <dbReference type="ARBA" id="ARBA00029351"/>
    </source>
</evidence>
<comment type="caution">
    <text evidence="18">The sequence shown here is derived from an EMBL/GenBank/DDBJ whole genome shotgun (WGS) entry which is preliminary data.</text>
</comment>
<feature type="compositionally biased region" description="Low complexity" evidence="15">
    <location>
        <begin position="9"/>
        <end position="24"/>
    </location>
</feature>
<dbReference type="SUPFAM" id="SSF81342">
    <property type="entry name" value="Transmembrane di-heme cytochromes"/>
    <property type="match status" value="1"/>
</dbReference>
<evidence type="ECO:0000313" key="19">
    <source>
        <dbReference type="Proteomes" id="UP000538196"/>
    </source>
</evidence>
<dbReference type="SUPFAM" id="SSF81648">
    <property type="entry name" value="a domain/subunit of cytochrome bc1 complex (Ubiquinol-cytochrome c reductase)"/>
    <property type="match status" value="1"/>
</dbReference>
<keyword evidence="9" id="KW-0249">Electron transport</keyword>
<keyword evidence="7 16" id="KW-0812">Transmembrane</keyword>
<dbReference type="GO" id="GO:0016020">
    <property type="term" value="C:membrane"/>
    <property type="evidence" value="ECO:0007669"/>
    <property type="project" value="UniProtKB-SubCell"/>
</dbReference>
<evidence type="ECO:0000256" key="1">
    <source>
        <dbReference type="ARBA" id="ARBA00001971"/>
    </source>
</evidence>
<dbReference type="Pfam" id="PF00032">
    <property type="entry name" value="Cytochrom_B_C"/>
    <property type="match status" value="1"/>
</dbReference>
<comment type="catalytic activity">
    <reaction evidence="13">
        <text>a quinol + 2 Fe(III)-[cytochrome c](out) = a quinone + 2 Fe(II)-[cytochrome c](out) + 2 H(+)(out)</text>
        <dbReference type="Rhea" id="RHEA:11484"/>
        <dbReference type="Rhea" id="RHEA-COMP:10350"/>
        <dbReference type="Rhea" id="RHEA-COMP:14399"/>
        <dbReference type="ChEBI" id="CHEBI:15378"/>
        <dbReference type="ChEBI" id="CHEBI:24646"/>
        <dbReference type="ChEBI" id="CHEBI:29033"/>
        <dbReference type="ChEBI" id="CHEBI:29034"/>
        <dbReference type="ChEBI" id="CHEBI:132124"/>
        <dbReference type="EC" id="7.1.1.8"/>
    </reaction>
</comment>
<dbReference type="InterPro" id="IPR005798">
    <property type="entry name" value="Cyt_b/b6_C"/>
</dbReference>
<evidence type="ECO:0000259" key="17">
    <source>
        <dbReference type="PROSITE" id="PS51002"/>
    </source>
</evidence>
<evidence type="ECO:0000256" key="12">
    <source>
        <dbReference type="ARBA" id="ARBA00023136"/>
    </source>
</evidence>
<dbReference type="Pfam" id="PF00033">
    <property type="entry name" value="Cytochrome_B"/>
    <property type="match status" value="1"/>
</dbReference>
<sequence>MKIADQQLSSPSASTAPPHAGTPPVGKKGRWGRTLDAVDERLGISALAYPVPAHANGLAWSLGGITAVAFAILVVTGVVLAQFYSPTPETANQSVRGIVTDVWAGNVFRGLHFWAAQAMYVTAALHLVRVFVTGSFKKPREGNWLIGVVMFGLVTLAIFTGTVLKWDQEGYEALMHNLDVGNILGGAGFWFSAGFASQVSILVRIYGAHVVIVPGLILALVVLHFLLVKRHRISPHPSLRADARGEQADQDEPTEPFTHHLRRIAAFGLVLFGVLGVLAVVFPPPVGSTPVQGIEVTAPPWMFWWPFALENWFGVSAILWGEVAFFALLAAVPFLDRSKERAWRRRPVSMTIAAALVLLLVVLSVLMVVLPRGEHL</sequence>
<keyword evidence="11" id="KW-0408">Iron</keyword>
<dbReference type="PANTHER" id="PTHR19271:SF16">
    <property type="entry name" value="CYTOCHROME B"/>
    <property type="match status" value="1"/>
</dbReference>
<dbReference type="EC" id="7.1.1.8" evidence="3"/>
<dbReference type="Gene3D" id="1.20.810.10">
    <property type="entry name" value="Cytochrome Bc1 Complex, Chain C"/>
    <property type="match status" value="1"/>
</dbReference>
<dbReference type="InterPro" id="IPR005797">
    <property type="entry name" value="Cyt_b/b6_N"/>
</dbReference>
<evidence type="ECO:0000256" key="15">
    <source>
        <dbReference type="SAM" id="MobiDB-lite"/>
    </source>
</evidence>
<feature type="transmembrane region" description="Helical" evidence="16">
    <location>
        <begin position="347"/>
        <end position="370"/>
    </location>
</feature>
<evidence type="ECO:0000256" key="11">
    <source>
        <dbReference type="ARBA" id="ARBA00023004"/>
    </source>
</evidence>
<evidence type="ECO:0000256" key="16">
    <source>
        <dbReference type="SAM" id="Phobius"/>
    </source>
</evidence>
<dbReference type="EMBL" id="JACHVP010000003">
    <property type="protein sequence ID" value="MBB2967918.1"/>
    <property type="molecule type" value="Genomic_DNA"/>
</dbReference>
<evidence type="ECO:0000256" key="8">
    <source>
        <dbReference type="ARBA" id="ARBA00022723"/>
    </source>
</evidence>
<dbReference type="InterPro" id="IPR027387">
    <property type="entry name" value="Cytb/b6-like_sf"/>
</dbReference>
<reference evidence="18 19" key="1">
    <citation type="submission" date="2020-08" db="EMBL/GenBank/DDBJ databases">
        <title>Sequencing the genomes of 1000 actinobacteria strains.</title>
        <authorList>
            <person name="Klenk H.-P."/>
        </authorList>
    </citation>
    <scope>NUCLEOTIDE SEQUENCE [LARGE SCALE GENOMIC DNA]</scope>
    <source>
        <strain evidence="18 19">DSM 20146</strain>
    </source>
</reference>
<feature type="transmembrane region" description="Helical" evidence="16">
    <location>
        <begin position="58"/>
        <end position="84"/>
    </location>
</feature>
<dbReference type="GO" id="GO:0022904">
    <property type="term" value="P:respiratory electron transport chain"/>
    <property type="evidence" value="ECO:0007669"/>
    <property type="project" value="InterPro"/>
</dbReference>
<dbReference type="GO" id="GO:0016491">
    <property type="term" value="F:oxidoreductase activity"/>
    <property type="evidence" value="ECO:0007669"/>
    <property type="project" value="InterPro"/>
</dbReference>
<evidence type="ECO:0000256" key="4">
    <source>
        <dbReference type="ARBA" id="ARBA00016116"/>
    </source>
</evidence>
<comment type="cofactor">
    <cofactor evidence="1">
        <name>heme</name>
        <dbReference type="ChEBI" id="CHEBI:30413"/>
    </cofactor>
</comment>
<keyword evidence="6" id="KW-0349">Heme</keyword>
<protein>
    <recommendedName>
        <fullName evidence="4">Cytochrome bc1 complex cytochrome b subunit</fullName>
        <ecNumber evidence="3">7.1.1.8</ecNumber>
    </recommendedName>
    <alternativeName>
        <fullName evidence="14">Cytochrome bc1 reductase complex subunit QcrB</fullName>
    </alternativeName>
</protein>
<evidence type="ECO:0000256" key="6">
    <source>
        <dbReference type="ARBA" id="ARBA00022617"/>
    </source>
</evidence>
<keyword evidence="10 16" id="KW-1133">Transmembrane helix</keyword>
<gene>
    <name evidence="18" type="ORF">FHX33_002688</name>
</gene>
<organism evidence="18 19">
    <name type="scientific">Leifsonia aquatica</name>
    <name type="common">Corynebacterium aquaticum</name>
    <dbReference type="NCBI Taxonomy" id="144185"/>
    <lineage>
        <taxon>Bacteria</taxon>
        <taxon>Bacillati</taxon>
        <taxon>Actinomycetota</taxon>
        <taxon>Actinomycetes</taxon>
        <taxon>Micrococcales</taxon>
        <taxon>Microbacteriaceae</taxon>
        <taxon>Leifsonia</taxon>
    </lineage>
</organism>
<accession>A0A7W4UX91</accession>
<feature type="domain" description="Cytochrome b/b6 N-terminal region profile" evidence="17">
    <location>
        <begin position="34"/>
        <end position="237"/>
    </location>
</feature>
<evidence type="ECO:0000256" key="10">
    <source>
        <dbReference type="ARBA" id="ARBA00022989"/>
    </source>
</evidence>
<dbReference type="InterPro" id="IPR016174">
    <property type="entry name" value="Di-haem_cyt_TM"/>
</dbReference>
<name>A0A7W4UX91_LEIAQ</name>